<accession>A0A4R3LTL2</accession>
<evidence type="ECO:0000313" key="1">
    <source>
        <dbReference type="EMBL" id="TCT03771.1"/>
    </source>
</evidence>
<organism evidence="1 2">
    <name type="scientific">Paralcaligenes ureilyticus</name>
    <dbReference type="NCBI Taxonomy" id="627131"/>
    <lineage>
        <taxon>Bacteria</taxon>
        <taxon>Pseudomonadati</taxon>
        <taxon>Pseudomonadota</taxon>
        <taxon>Betaproteobacteria</taxon>
        <taxon>Burkholderiales</taxon>
        <taxon>Alcaligenaceae</taxon>
        <taxon>Paralcaligenes</taxon>
    </lineage>
</organism>
<dbReference type="PROSITE" id="PS51257">
    <property type="entry name" value="PROKAR_LIPOPROTEIN"/>
    <property type="match status" value="1"/>
</dbReference>
<protein>
    <submittedName>
        <fullName evidence="1">Uncharacterized protein</fullName>
    </submittedName>
</protein>
<dbReference type="RefSeq" id="WP_132584318.1">
    <property type="nucleotide sequence ID" value="NZ_SMAJ01000014.1"/>
</dbReference>
<evidence type="ECO:0000313" key="2">
    <source>
        <dbReference type="Proteomes" id="UP000295525"/>
    </source>
</evidence>
<proteinExistence type="predicted"/>
<reference evidence="1 2" key="1">
    <citation type="submission" date="2019-03" db="EMBL/GenBank/DDBJ databases">
        <title>Genomic Encyclopedia of Type Strains, Phase IV (KMG-IV): sequencing the most valuable type-strain genomes for metagenomic binning, comparative biology and taxonomic classification.</title>
        <authorList>
            <person name="Goeker M."/>
        </authorList>
    </citation>
    <scope>NUCLEOTIDE SEQUENCE [LARGE SCALE GENOMIC DNA]</scope>
    <source>
        <strain evidence="1 2">DSM 24591</strain>
    </source>
</reference>
<dbReference type="EMBL" id="SMAJ01000014">
    <property type="protein sequence ID" value="TCT03771.1"/>
    <property type="molecule type" value="Genomic_DNA"/>
</dbReference>
<sequence length="65" mass="6744">MLKNKRGAVTLVAMGLLALTLSGCQKHEGPAEKAGKEIDNAISQAGQQIQKVGDNIQGAAKDAQK</sequence>
<comment type="caution">
    <text evidence="1">The sequence shown here is derived from an EMBL/GenBank/DDBJ whole genome shotgun (WGS) entry which is preliminary data.</text>
</comment>
<dbReference type="Proteomes" id="UP000295525">
    <property type="component" value="Unassembled WGS sequence"/>
</dbReference>
<dbReference type="OrthoDB" id="8550138at2"/>
<gene>
    <name evidence="1" type="ORF">EDC26_11479</name>
</gene>
<dbReference type="AlphaFoldDB" id="A0A4R3LTL2"/>
<name>A0A4R3LTL2_9BURK</name>
<keyword evidence="2" id="KW-1185">Reference proteome</keyword>